<evidence type="ECO:0008006" key="4">
    <source>
        <dbReference type="Google" id="ProtNLM"/>
    </source>
</evidence>
<dbReference type="Proteomes" id="UP001500575">
    <property type="component" value="Unassembled WGS sequence"/>
</dbReference>
<evidence type="ECO:0000256" key="1">
    <source>
        <dbReference type="SAM" id="MobiDB-lite"/>
    </source>
</evidence>
<feature type="region of interest" description="Disordered" evidence="1">
    <location>
        <begin position="1"/>
        <end position="20"/>
    </location>
</feature>
<protein>
    <recommendedName>
        <fullName evidence="4">Ig-like domain-containing protein</fullName>
    </recommendedName>
</protein>
<dbReference type="EMBL" id="BAAAQQ010000004">
    <property type="protein sequence ID" value="GAA2120054.1"/>
    <property type="molecule type" value="Genomic_DNA"/>
</dbReference>
<proteinExistence type="predicted"/>
<keyword evidence="3" id="KW-1185">Reference proteome</keyword>
<reference evidence="3" key="1">
    <citation type="journal article" date="2019" name="Int. J. Syst. Evol. Microbiol.">
        <title>The Global Catalogue of Microorganisms (GCM) 10K type strain sequencing project: providing services to taxonomists for standard genome sequencing and annotation.</title>
        <authorList>
            <consortium name="The Broad Institute Genomics Platform"/>
            <consortium name="The Broad Institute Genome Sequencing Center for Infectious Disease"/>
            <person name="Wu L."/>
            <person name="Ma J."/>
        </authorList>
    </citation>
    <scope>NUCLEOTIDE SEQUENCE [LARGE SCALE GENOMIC DNA]</scope>
    <source>
        <strain evidence="3">JCM 16021</strain>
    </source>
</reference>
<evidence type="ECO:0000313" key="2">
    <source>
        <dbReference type="EMBL" id="GAA2120054.1"/>
    </source>
</evidence>
<sequence length="160" mass="16682">MTLHSMPQRLDPPPGDGAPTLSFNPGRSVVKATGKGGRHVLVLANASIVANGASLPDGGLVMSASFELDSGAVKPMFVHAWTSAGWTGPREPRVLYSAEFSFGLPVPDDFAIPLGPRWPDTAPPIVETTVDAGRWPGSVVLICSAPGFTDGVHAFRVPAE</sequence>
<organism evidence="2 3">
    <name type="scientific">Nocardioides bigeumensis</name>
    <dbReference type="NCBI Taxonomy" id="433657"/>
    <lineage>
        <taxon>Bacteria</taxon>
        <taxon>Bacillati</taxon>
        <taxon>Actinomycetota</taxon>
        <taxon>Actinomycetes</taxon>
        <taxon>Propionibacteriales</taxon>
        <taxon>Nocardioidaceae</taxon>
        <taxon>Nocardioides</taxon>
    </lineage>
</organism>
<name>A0ABP5JU80_9ACTN</name>
<comment type="caution">
    <text evidence="2">The sequence shown here is derived from an EMBL/GenBank/DDBJ whole genome shotgun (WGS) entry which is preliminary data.</text>
</comment>
<evidence type="ECO:0000313" key="3">
    <source>
        <dbReference type="Proteomes" id="UP001500575"/>
    </source>
</evidence>
<gene>
    <name evidence="2" type="ORF">GCM10009843_13240</name>
</gene>
<accession>A0ABP5JU80</accession>